<feature type="non-terminal residue" evidence="2">
    <location>
        <position position="833"/>
    </location>
</feature>
<feature type="coiled-coil region" evidence="1">
    <location>
        <begin position="425"/>
        <end position="484"/>
    </location>
</feature>
<evidence type="ECO:0000313" key="3">
    <source>
        <dbReference type="Proteomes" id="UP001189429"/>
    </source>
</evidence>
<accession>A0ABN9VLJ8</accession>
<comment type="caution">
    <text evidence="2">The sequence shown here is derived from an EMBL/GenBank/DDBJ whole genome shotgun (WGS) entry which is preliminary data.</text>
</comment>
<dbReference type="Proteomes" id="UP001189429">
    <property type="component" value="Unassembled WGS sequence"/>
</dbReference>
<gene>
    <name evidence="2" type="ORF">PCOR1329_LOCUS59174</name>
</gene>
<organism evidence="2 3">
    <name type="scientific">Prorocentrum cordatum</name>
    <dbReference type="NCBI Taxonomy" id="2364126"/>
    <lineage>
        <taxon>Eukaryota</taxon>
        <taxon>Sar</taxon>
        <taxon>Alveolata</taxon>
        <taxon>Dinophyceae</taxon>
        <taxon>Prorocentrales</taxon>
        <taxon>Prorocentraceae</taxon>
        <taxon>Prorocentrum</taxon>
    </lineage>
</organism>
<sequence>MQGQTAPKLADTIRDKVNAKMAGFAGKATKKGVVTAGAKVGAKLGHAEAGSTAGGIVGVAVAGAISKAPKEVVKATAGAVTGTTIKKGTEYAVTYAAREAAEAAAGKAATTAAIKVSASKGAAFAASSTAGGVAAMAGEFVGGTVGERAMKHAATKSKYSQAKVDEAAMLGKEFGSLAGATTAGAGAGGLVGGLPGAMAGAGIGAASYGIGKATAFAVDKASEWEGVVLVKPTLSMPNGGDCEKEQAGACIVTEEGIGKCKVYFFRTTEGAQKAFKKKWCSRIMFEMQDGRLAAEVKRGGWPWNQACILDAARRLREPLPPAYPTDAGTQLTVSQAELLAGGGTKLDLLVAAGPLEYPCALPVGRRMEPEDIRQFGQSMKSMPEKVDEAILSVGGQFGKDAVLAEQQAFRAREAAEKAIQEDAYRDISERQLDALTRHAESASQKEEREQKLLEKVVDSMEKEADTESKAVEDLERQTEKLQSKEVRWQKGQEVEELRGADGQWVEDPAFKNEELRERSQDADFAREESQAARALVMARKQLDSARASEKMELHRRQALQHELRARLAPQADALRREAATGGTLSEEGVRRALDVSKRELDKITSTFASWSSDSVSGLWIEGRLEESRAKAAIASARMLDEIKHKVETFKAQSKGYDDHQFIARLAQLLNETRAEVTGVENFDDVLMAKLRHWDEGNSETLTYNLAVALQGVTRSAEFKSHLLQMDTARLGHASASEACGLLGQMVKANLQPVYNSIESQREALDGLSKIAPSITMSMPDYIQTTMMNRTGSVLNMAYVEHLALQEAATAITKDAAPLVMDRLKCTMSGAFGQ</sequence>
<name>A0ABN9VLJ8_9DINO</name>
<keyword evidence="3" id="KW-1185">Reference proteome</keyword>
<evidence type="ECO:0000313" key="2">
    <source>
        <dbReference type="EMBL" id="CAK0874205.1"/>
    </source>
</evidence>
<proteinExistence type="predicted"/>
<reference evidence="2" key="1">
    <citation type="submission" date="2023-10" db="EMBL/GenBank/DDBJ databases">
        <authorList>
            <person name="Chen Y."/>
            <person name="Shah S."/>
            <person name="Dougan E. K."/>
            <person name="Thang M."/>
            <person name="Chan C."/>
        </authorList>
    </citation>
    <scope>NUCLEOTIDE SEQUENCE [LARGE SCALE GENOMIC DNA]</scope>
</reference>
<evidence type="ECO:0000256" key="1">
    <source>
        <dbReference type="SAM" id="Coils"/>
    </source>
</evidence>
<protein>
    <submittedName>
        <fullName evidence="2">Uncharacterized protein</fullName>
    </submittedName>
</protein>
<keyword evidence="1" id="KW-0175">Coiled coil</keyword>
<dbReference type="EMBL" id="CAUYUJ010017370">
    <property type="protein sequence ID" value="CAK0874205.1"/>
    <property type="molecule type" value="Genomic_DNA"/>
</dbReference>